<evidence type="ECO:0000313" key="2">
    <source>
        <dbReference type="EMBL" id="KAK3917288.1"/>
    </source>
</evidence>
<keyword evidence="4" id="KW-1185">Reference proteome</keyword>
<organism evidence="3 4">
    <name type="scientific">Frankliniella fusca</name>
    <dbReference type="NCBI Taxonomy" id="407009"/>
    <lineage>
        <taxon>Eukaryota</taxon>
        <taxon>Metazoa</taxon>
        <taxon>Ecdysozoa</taxon>
        <taxon>Arthropoda</taxon>
        <taxon>Hexapoda</taxon>
        <taxon>Insecta</taxon>
        <taxon>Pterygota</taxon>
        <taxon>Neoptera</taxon>
        <taxon>Paraneoptera</taxon>
        <taxon>Thysanoptera</taxon>
        <taxon>Terebrantia</taxon>
        <taxon>Thripoidea</taxon>
        <taxon>Thripidae</taxon>
        <taxon>Frankliniella</taxon>
    </lineage>
</organism>
<reference evidence="3" key="1">
    <citation type="submission" date="2021-07" db="EMBL/GenBank/DDBJ databases">
        <authorList>
            <person name="Catto M.A."/>
            <person name="Jacobson A."/>
            <person name="Kennedy G."/>
            <person name="Labadie P."/>
            <person name="Hunt B.G."/>
            <person name="Srinivasan R."/>
        </authorList>
    </citation>
    <scope>NUCLEOTIDE SEQUENCE</scope>
    <source>
        <strain evidence="3">PL_HMW_Pooled</strain>
        <tissue evidence="3">Head</tissue>
    </source>
</reference>
<dbReference type="Proteomes" id="UP001219518">
    <property type="component" value="Unassembled WGS sequence"/>
</dbReference>
<sequence length="53" mass="6081">MEQETPNTQRKQRLTAKHRANCSLISPKSRLNSDSISPEGTEQSRKTRGFHNK</sequence>
<comment type="caution">
    <text evidence="3">The sequence shown here is derived from an EMBL/GenBank/DDBJ whole genome shotgun (WGS) entry which is preliminary data.</text>
</comment>
<keyword evidence="3" id="KW-0670">Pyruvate</keyword>
<evidence type="ECO:0000256" key="1">
    <source>
        <dbReference type="SAM" id="MobiDB-lite"/>
    </source>
</evidence>
<evidence type="ECO:0000313" key="3">
    <source>
        <dbReference type="EMBL" id="KAK3927727.1"/>
    </source>
</evidence>
<reference evidence="3" key="2">
    <citation type="journal article" date="2023" name="BMC Genomics">
        <title>Pest status, molecular evolution, and epigenetic factors derived from the genome assembly of Frankliniella fusca, a thysanopteran phytovirus vector.</title>
        <authorList>
            <person name="Catto M.A."/>
            <person name="Labadie P.E."/>
            <person name="Jacobson A.L."/>
            <person name="Kennedy G.G."/>
            <person name="Srinivasan R."/>
            <person name="Hunt B.G."/>
        </authorList>
    </citation>
    <scope>NUCLEOTIDE SEQUENCE</scope>
    <source>
        <strain evidence="3">PL_HMW_Pooled</strain>
    </source>
</reference>
<feature type="compositionally biased region" description="Polar residues" evidence="1">
    <location>
        <begin position="23"/>
        <end position="41"/>
    </location>
</feature>
<dbReference type="EMBL" id="JAHWGI010001300">
    <property type="protein sequence ID" value="KAK3927727.1"/>
    <property type="molecule type" value="Genomic_DNA"/>
</dbReference>
<proteinExistence type="predicted"/>
<dbReference type="EMBL" id="JAHWGI010000709">
    <property type="protein sequence ID" value="KAK3917288.1"/>
    <property type="molecule type" value="Genomic_DNA"/>
</dbReference>
<dbReference type="AlphaFoldDB" id="A0AAE1LRJ0"/>
<keyword evidence="3" id="KW-0808">Transferase</keyword>
<accession>A0AAE1LRJ0</accession>
<name>A0AAE1LRJ0_9NEOP</name>
<feature type="compositionally biased region" description="Basic residues" evidence="1">
    <location>
        <begin position="10"/>
        <end position="20"/>
    </location>
</feature>
<dbReference type="GO" id="GO:0016301">
    <property type="term" value="F:kinase activity"/>
    <property type="evidence" value="ECO:0007669"/>
    <property type="project" value="UniProtKB-KW"/>
</dbReference>
<keyword evidence="3" id="KW-0418">Kinase</keyword>
<gene>
    <name evidence="3" type="ORF">KUF71_016011</name>
    <name evidence="2" type="ORF">KUF71_026131</name>
</gene>
<feature type="region of interest" description="Disordered" evidence="1">
    <location>
        <begin position="1"/>
        <end position="53"/>
    </location>
</feature>
<evidence type="ECO:0000313" key="4">
    <source>
        <dbReference type="Proteomes" id="UP001219518"/>
    </source>
</evidence>
<protein>
    <submittedName>
        <fullName evidence="3">Pyruvate kinase</fullName>
    </submittedName>
</protein>